<dbReference type="AlphaFoldDB" id="A0A0B6WW98"/>
<name>A0A0B6WW98_9BACT</name>
<reference evidence="1 2" key="2">
    <citation type="submission" date="2015-01" db="EMBL/GenBank/DDBJ databases">
        <title>Complete genome sequence of Pyrinomonas methylaliphatogenes type strain K22T.</title>
        <authorList>
            <person name="Lee K.C.Y."/>
            <person name="Power J.F."/>
            <person name="Dunfield P.F."/>
            <person name="Morgan X.C."/>
            <person name="Huttenhower C."/>
            <person name="Stott M.B."/>
        </authorList>
    </citation>
    <scope>NUCLEOTIDE SEQUENCE [LARGE SCALE GENOMIC DNA]</scope>
    <source>
        <strain evidence="1 2">K22</strain>
    </source>
</reference>
<evidence type="ECO:0000313" key="2">
    <source>
        <dbReference type="Proteomes" id="UP000031518"/>
    </source>
</evidence>
<dbReference type="EMBL" id="CBXV010000002">
    <property type="protein sequence ID" value="CDM64544.1"/>
    <property type="molecule type" value="Genomic_DNA"/>
</dbReference>
<reference evidence="1 2" key="1">
    <citation type="submission" date="2013-12" db="EMBL/GenBank/DDBJ databases">
        <authorList>
            <person name="Stott M."/>
        </authorList>
    </citation>
    <scope>NUCLEOTIDE SEQUENCE [LARGE SCALE GENOMIC DNA]</scope>
    <source>
        <strain evidence="1 2">K22</strain>
    </source>
</reference>
<protein>
    <submittedName>
        <fullName evidence="1">Uncharacterized protein</fullName>
    </submittedName>
</protein>
<dbReference type="Proteomes" id="UP000031518">
    <property type="component" value="Unassembled WGS sequence"/>
</dbReference>
<accession>A0A0B6WW98</accession>
<keyword evidence="2" id="KW-1185">Reference proteome</keyword>
<proteinExistence type="predicted"/>
<dbReference type="STRING" id="454194.PYK22_00538"/>
<organism evidence="1 2">
    <name type="scientific">Pyrinomonas methylaliphatogenes</name>
    <dbReference type="NCBI Taxonomy" id="454194"/>
    <lineage>
        <taxon>Bacteria</taxon>
        <taxon>Pseudomonadati</taxon>
        <taxon>Acidobacteriota</taxon>
        <taxon>Blastocatellia</taxon>
        <taxon>Blastocatellales</taxon>
        <taxon>Pyrinomonadaceae</taxon>
        <taxon>Pyrinomonas</taxon>
    </lineage>
</organism>
<gene>
    <name evidence="1" type="ORF">PYK22_00538</name>
</gene>
<sequence>MSLGTQRRKGELFNAFIRLGAKVKATARGRLRHALRTTEIFDFERDVSSVDIDSGRLWYH</sequence>
<evidence type="ECO:0000313" key="1">
    <source>
        <dbReference type="EMBL" id="CDM64544.1"/>
    </source>
</evidence>